<sequence>MRSTTPVTRSDLHVYSQTHSELDLDSLADTLANMVILADSLADALANTVVLADSLADALANMVILADSLADALANTVVLADSLADALANTVAEQRSAVVSVPISYAQPSSSYQAYSPIADMVKAKGSWTEAAKLLPPLQPMRGHSKTQIQYLCLKQNQCNSIEGVYDQGQEFFQEYKEDDRDSQKRAQDLLASLRLDKDWDRRVPYKFTGCLAHVEITERANGTIKRISGILDHDESCKTTKLTGDVSVPLHPHVYEIALQQLKDGASITAIQQKNIHMIITNEYRDMDCYYCKPNSNYHYLFQTSDHCTLYHKHAASFGIDICKAPQYNIREAIFYYSVRADKGDKLKVCISTPEMDEAAIKYVHQKQLIFDGTFGVASSCLLLFIAMGVDEDKKGLPVTFFLFSAPTGAKATHANYSSGILSELLGAWQLHLETKHGSFKPACVITDTDTKERAALLKV</sequence>
<dbReference type="Proteomes" id="UP001498398">
    <property type="component" value="Unassembled WGS sequence"/>
</dbReference>
<evidence type="ECO:0000313" key="2">
    <source>
        <dbReference type="Proteomes" id="UP001498398"/>
    </source>
</evidence>
<accession>A0ABR1J753</accession>
<comment type="caution">
    <text evidence="1">The sequence shown here is derived from an EMBL/GenBank/DDBJ whole genome shotgun (WGS) entry which is preliminary data.</text>
</comment>
<organism evidence="1 2">
    <name type="scientific">Marasmiellus scandens</name>
    <dbReference type="NCBI Taxonomy" id="2682957"/>
    <lineage>
        <taxon>Eukaryota</taxon>
        <taxon>Fungi</taxon>
        <taxon>Dikarya</taxon>
        <taxon>Basidiomycota</taxon>
        <taxon>Agaricomycotina</taxon>
        <taxon>Agaricomycetes</taxon>
        <taxon>Agaricomycetidae</taxon>
        <taxon>Agaricales</taxon>
        <taxon>Marasmiineae</taxon>
        <taxon>Omphalotaceae</taxon>
        <taxon>Marasmiellus</taxon>
    </lineage>
</organism>
<protein>
    <submittedName>
        <fullName evidence="1">Uncharacterized protein</fullName>
    </submittedName>
</protein>
<evidence type="ECO:0000313" key="1">
    <source>
        <dbReference type="EMBL" id="KAK7450183.1"/>
    </source>
</evidence>
<dbReference type="EMBL" id="JBANRG010000034">
    <property type="protein sequence ID" value="KAK7450183.1"/>
    <property type="molecule type" value="Genomic_DNA"/>
</dbReference>
<reference evidence="1 2" key="1">
    <citation type="submission" date="2024-01" db="EMBL/GenBank/DDBJ databases">
        <title>A draft genome for the cacao thread blight pathogen Marasmiellus scandens.</title>
        <authorList>
            <person name="Baruah I.K."/>
            <person name="Leung J."/>
            <person name="Bukari Y."/>
            <person name="Amoako-Attah I."/>
            <person name="Meinhardt L.W."/>
            <person name="Bailey B.A."/>
            <person name="Cohen S.P."/>
        </authorList>
    </citation>
    <scope>NUCLEOTIDE SEQUENCE [LARGE SCALE GENOMIC DNA]</scope>
    <source>
        <strain evidence="1 2">GH-19</strain>
    </source>
</reference>
<name>A0ABR1J753_9AGAR</name>
<proteinExistence type="predicted"/>
<keyword evidence="2" id="KW-1185">Reference proteome</keyword>
<gene>
    <name evidence="1" type="ORF">VKT23_013066</name>
</gene>